<protein>
    <submittedName>
        <fullName evidence="1">Uncharacterized protein</fullName>
    </submittedName>
</protein>
<evidence type="ECO:0000313" key="1">
    <source>
        <dbReference type="EMBL" id="KAK3282247.1"/>
    </source>
</evidence>
<organism evidence="1 2">
    <name type="scientific">Cymbomonas tetramitiformis</name>
    <dbReference type="NCBI Taxonomy" id="36881"/>
    <lineage>
        <taxon>Eukaryota</taxon>
        <taxon>Viridiplantae</taxon>
        <taxon>Chlorophyta</taxon>
        <taxon>Pyramimonadophyceae</taxon>
        <taxon>Pyramimonadales</taxon>
        <taxon>Pyramimonadaceae</taxon>
        <taxon>Cymbomonas</taxon>
    </lineage>
</organism>
<keyword evidence="2" id="KW-1185">Reference proteome</keyword>
<dbReference type="AlphaFoldDB" id="A0AAE0GQ47"/>
<proteinExistence type="predicted"/>
<dbReference type="Proteomes" id="UP001190700">
    <property type="component" value="Unassembled WGS sequence"/>
</dbReference>
<reference evidence="1 2" key="1">
    <citation type="journal article" date="2015" name="Genome Biol. Evol.">
        <title>Comparative Genomics of a Bacterivorous Green Alga Reveals Evolutionary Causalities and Consequences of Phago-Mixotrophic Mode of Nutrition.</title>
        <authorList>
            <person name="Burns J.A."/>
            <person name="Paasch A."/>
            <person name="Narechania A."/>
            <person name="Kim E."/>
        </authorList>
    </citation>
    <scope>NUCLEOTIDE SEQUENCE [LARGE SCALE GENOMIC DNA]</scope>
    <source>
        <strain evidence="1 2">PLY_AMNH</strain>
    </source>
</reference>
<sequence>MLTTFCNRTITFLGDSISRQAASSFMCVLEAHLVGGGLSEPVTRATCHTFSSQVGPDASPPGQPVCALTVCFDTITATDEPVRLDVISTVLLKTAQLERGGVVILNFGLHYHNQQSYVRDLIATVATLRRLHQSLGANSSSLKVLWREITPQHFPKSPGGQFSPKAYKNAIKVGCKKNEPYDTSTAIGPNWRNVLASKYMSSAGVEILPIFEELRVHGEDMHVGSQNRGVVRRVTGKQAKKKLKAPKHIFDEFTHGDCSHYCQPGLIDLATIELLYTTMSK</sequence>
<accession>A0AAE0GQ47</accession>
<evidence type="ECO:0000313" key="2">
    <source>
        <dbReference type="Proteomes" id="UP001190700"/>
    </source>
</evidence>
<gene>
    <name evidence="1" type="ORF">CYMTET_10007</name>
</gene>
<dbReference type="EMBL" id="LGRX02003423">
    <property type="protein sequence ID" value="KAK3282247.1"/>
    <property type="molecule type" value="Genomic_DNA"/>
</dbReference>
<comment type="caution">
    <text evidence="1">The sequence shown here is derived from an EMBL/GenBank/DDBJ whole genome shotgun (WGS) entry which is preliminary data.</text>
</comment>
<name>A0AAE0GQ47_9CHLO</name>